<evidence type="ECO:0000313" key="1">
    <source>
        <dbReference type="EMBL" id="CAI9296305.1"/>
    </source>
</evidence>
<evidence type="ECO:0000313" key="2">
    <source>
        <dbReference type="Proteomes" id="UP001177003"/>
    </source>
</evidence>
<sequence length="247" mass="27839">MELLLPLHLLCCYFSLHDSFFSCTILSSGKGLFSSLASDRLLLPSYDDIGDCNRSSSLPFSIKWFLGGHNLSFCKCRGIDCSCWSSSSATEATDWLSRISQTIFILLYSCKHLSCSAFQLGLGLRDDCFDGVSYEAGIKKPKTLKCRKVVRVGGDELMSFDYRFDYADIRVWIGWNVEKVFWLIEWRKSLPQVSLFRDSWDRLFTLHGALICASTDNTLKVWDLSKPAKFGCSSTTANGCMLTLKAI</sequence>
<protein>
    <submittedName>
        <fullName evidence="1">Uncharacterized protein</fullName>
    </submittedName>
</protein>
<keyword evidence="2" id="KW-1185">Reference proteome</keyword>
<reference evidence="1" key="1">
    <citation type="submission" date="2023-04" db="EMBL/GenBank/DDBJ databases">
        <authorList>
            <person name="Vijverberg K."/>
            <person name="Xiong W."/>
            <person name="Schranz E."/>
        </authorList>
    </citation>
    <scope>NUCLEOTIDE SEQUENCE</scope>
</reference>
<dbReference type="Proteomes" id="UP001177003">
    <property type="component" value="Chromosome 8"/>
</dbReference>
<proteinExistence type="predicted"/>
<gene>
    <name evidence="1" type="ORF">LSALG_LOCUS35186</name>
</gene>
<dbReference type="EMBL" id="OX465084">
    <property type="protein sequence ID" value="CAI9296305.1"/>
    <property type="molecule type" value="Genomic_DNA"/>
</dbReference>
<accession>A0AA36EK38</accession>
<organism evidence="1 2">
    <name type="scientific">Lactuca saligna</name>
    <name type="common">Willowleaf lettuce</name>
    <dbReference type="NCBI Taxonomy" id="75948"/>
    <lineage>
        <taxon>Eukaryota</taxon>
        <taxon>Viridiplantae</taxon>
        <taxon>Streptophyta</taxon>
        <taxon>Embryophyta</taxon>
        <taxon>Tracheophyta</taxon>
        <taxon>Spermatophyta</taxon>
        <taxon>Magnoliopsida</taxon>
        <taxon>eudicotyledons</taxon>
        <taxon>Gunneridae</taxon>
        <taxon>Pentapetalae</taxon>
        <taxon>asterids</taxon>
        <taxon>campanulids</taxon>
        <taxon>Asterales</taxon>
        <taxon>Asteraceae</taxon>
        <taxon>Cichorioideae</taxon>
        <taxon>Cichorieae</taxon>
        <taxon>Lactucinae</taxon>
        <taxon>Lactuca</taxon>
    </lineage>
</organism>
<dbReference type="AlphaFoldDB" id="A0AA36EK38"/>
<name>A0AA36EK38_LACSI</name>